<dbReference type="GO" id="GO:0030619">
    <property type="term" value="F:U1 snRNA binding"/>
    <property type="evidence" value="ECO:0007669"/>
    <property type="project" value="UniProtKB-UniRule"/>
</dbReference>
<sequence>MPRYYCDYCDTYLTHDSAQGRKQHNRGWKHRENVKVYYEQFMQEFYAKRQKTVPMGPGMPRPGGPPVPPVGLGTLGPGLGNTAAAAAAAQAAARAMAAAAAAARGAVGARPPLGMPPPPRAPAGIGLMPGGPRPPPPPGAPKPGAPPPPPGMPMPPRGMIPPPPGVPRGMPMMPPPPGGMPPHMMPRPPPPSGPRY</sequence>
<dbReference type="HAMAP" id="MF_03153">
    <property type="entry name" value="U1_C"/>
    <property type="match status" value="1"/>
</dbReference>
<dbReference type="PIRSF" id="PIRSF037969">
    <property type="entry name" value="U1_snRNP-C"/>
    <property type="match status" value="1"/>
</dbReference>
<protein>
    <recommendedName>
        <fullName evidence="8">U1 small nuclear ribonucleoprotein C</fullName>
        <shortName evidence="8">U1 snRNP C</shortName>
        <shortName evidence="8">U1-C</shortName>
        <shortName evidence="8">U1C</shortName>
    </recommendedName>
</protein>
<dbReference type="PANTHER" id="PTHR31148:SF1">
    <property type="entry name" value="U1 SMALL NUCLEAR RIBONUCLEOPROTEIN C"/>
    <property type="match status" value="1"/>
</dbReference>
<keyword evidence="4 8" id="KW-0862">Zinc</keyword>
<evidence type="ECO:0000256" key="9">
    <source>
        <dbReference type="SAM" id="MobiDB-lite"/>
    </source>
</evidence>
<dbReference type="GO" id="GO:0071004">
    <property type="term" value="C:U2-type prespliceosome"/>
    <property type="evidence" value="ECO:0007669"/>
    <property type="project" value="UniProtKB-UniRule"/>
</dbReference>
<dbReference type="EMBL" id="HBHR01005289">
    <property type="protein sequence ID" value="CAD9860063.1"/>
    <property type="molecule type" value="Transcribed_RNA"/>
</dbReference>
<feature type="compositionally biased region" description="Pro residues" evidence="9">
    <location>
        <begin position="131"/>
        <end position="196"/>
    </location>
</feature>
<feature type="domain" description="Matrin-type" evidence="10">
    <location>
        <begin position="4"/>
        <end position="36"/>
    </location>
</feature>
<dbReference type="GO" id="GO:0000387">
    <property type="term" value="P:spliceosomal snRNP assembly"/>
    <property type="evidence" value="ECO:0007669"/>
    <property type="project" value="UniProtKB-UniRule"/>
</dbReference>
<evidence type="ECO:0000313" key="12">
    <source>
        <dbReference type="EMBL" id="CAD9860064.1"/>
    </source>
</evidence>
<dbReference type="PANTHER" id="PTHR31148">
    <property type="entry name" value="U1 SMALL NUCLEAR RIBONUCLEOPROTEIN C"/>
    <property type="match status" value="1"/>
</dbReference>
<dbReference type="InterPro" id="IPR013085">
    <property type="entry name" value="U1-CZ_Znf_C2H2"/>
</dbReference>
<accession>A0A6U1MC29</accession>
<evidence type="ECO:0000256" key="8">
    <source>
        <dbReference type="HAMAP-Rule" id="MF_03153"/>
    </source>
</evidence>
<dbReference type="SMART" id="SM00451">
    <property type="entry name" value="ZnF_U1"/>
    <property type="match status" value="1"/>
</dbReference>
<comment type="similarity">
    <text evidence="8">Belongs to the U1 small nuclear ribonucleoprotein C family.</text>
</comment>
<dbReference type="InterPro" id="IPR003604">
    <property type="entry name" value="Matrin/U1-like-C_Znf_C2H2"/>
</dbReference>
<comment type="subcellular location">
    <subcellularLocation>
        <location evidence="1 8">Nucleus</location>
    </subcellularLocation>
</comment>
<dbReference type="GO" id="GO:0003729">
    <property type="term" value="F:mRNA binding"/>
    <property type="evidence" value="ECO:0007669"/>
    <property type="project" value="UniProtKB-UniRule"/>
</dbReference>
<keyword evidence="3 8" id="KW-0863">Zinc-finger</keyword>
<evidence type="ECO:0000256" key="1">
    <source>
        <dbReference type="ARBA" id="ARBA00004123"/>
    </source>
</evidence>
<dbReference type="PROSITE" id="PS50171">
    <property type="entry name" value="ZF_MATRIN"/>
    <property type="match status" value="1"/>
</dbReference>
<dbReference type="Gene3D" id="3.30.160.60">
    <property type="entry name" value="Classic Zinc Finger"/>
    <property type="match status" value="1"/>
</dbReference>
<evidence type="ECO:0000313" key="11">
    <source>
        <dbReference type="EMBL" id="CAD9860063.1"/>
    </source>
</evidence>
<gene>
    <name evidence="11" type="ORF">FJAP1339_LOCUS2583</name>
    <name evidence="12" type="ORF">FJAP1339_LOCUS2584</name>
</gene>
<keyword evidence="7 8" id="KW-0687">Ribonucleoprotein</keyword>
<dbReference type="GO" id="GO:0000395">
    <property type="term" value="P:mRNA 5'-splice site recognition"/>
    <property type="evidence" value="ECO:0007669"/>
    <property type="project" value="UniProtKB-UniRule"/>
</dbReference>
<evidence type="ECO:0000256" key="6">
    <source>
        <dbReference type="ARBA" id="ARBA00023242"/>
    </source>
</evidence>
<keyword evidence="2 8" id="KW-0479">Metal-binding</keyword>
<proteinExistence type="inferred from homology"/>
<evidence type="ECO:0000256" key="2">
    <source>
        <dbReference type="ARBA" id="ARBA00022723"/>
    </source>
</evidence>
<dbReference type="GO" id="GO:0008270">
    <property type="term" value="F:zinc ion binding"/>
    <property type="evidence" value="ECO:0007669"/>
    <property type="project" value="UniProtKB-UniRule"/>
</dbReference>
<evidence type="ECO:0000256" key="5">
    <source>
        <dbReference type="ARBA" id="ARBA00022884"/>
    </source>
</evidence>
<name>A0A6U1MC29_9STRA</name>
<evidence type="ECO:0000256" key="3">
    <source>
        <dbReference type="ARBA" id="ARBA00022771"/>
    </source>
</evidence>
<dbReference type="GO" id="GO:0030627">
    <property type="term" value="F:pre-mRNA 5'-splice site binding"/>
    <property type="evidence" value="ECO:0007669"/>
    <property type="project" value="InterPro"/>
</dbReference>
<reference evidence="11" key="1">
    <citation type="submission" date="2021-01" db="EMBL/GenBank/DDBJ databases">
        <authorList>
            <person name="Corre E."/>
            <person name="Pelletier E."/>
            <person name="Niang G."/>
            <person name="Scheremetjew M."/>
            <person name="Finn R."/>
            <person name="Kale V."/>
            <person name="Holt S."/>
            <person name="Cochrane G."/>
            <person name="Meng A."/>
            <person name="Brown T."/>
            <person name="Cohen L."/>
        </authorList>
    </citation>
    <scope>NUCLEOTIDE SEQUENCE</scope>
    <source>
        <strain evidence="11">CCMP1661</strain>
    </source>
</reference>
<dbReference type="SUPFAM" id="SSF57667">
    <property type="entry name" value="beta-beta-alpha zinc fingers"/>
    <property type="match status" value="1"/>
</dbReference>
<dbReference type="EMBL" id="HBHR01005290">
    <property type="protein sequence ID" value="CAD9860064.1"/>
    <property type="molecule type" value="Transcribed_RNA"/>
</dbReference>
<dbReference type="InterPro" id="IPR017340">
    <property type="entry name" value="U1_snRNP-C"/>
</dbReference>
<feature type="region of interest" description="Disordered" evidence="9">
    <location>
        <begin position="109"/>
        <end position="196"/>
    </location>
</feature>
<evidence type="ECO:0000256" key="4">
    <source>
        <dbReference type="ARBA" id="ARBA00022833"/>
    </source>
</evidence>
<keyword evidence="5 8" id="KW-0694">RNA-binding</keyword>
<evidence type="ECO:0000259" key="10">
    <source>
        <dbReference type="PROSITE" id="PS50171"/>
    </source>
</evidence>
<comment type="subunit">
    <text evidence="8">U1 snRNP is composed of the 7 core Sm proteins B/B', D1, D2, D3, E, F and G that assemble in a heptameric protein ring on the Sm site of the small nuclear RNA to form the core snRNP, and at least 3 U1 snRNP-specific proteins U1-70K, U1-A and U1-C. U1-C interacts with U1 snRNA and the 5' splice-site region of the pre-mRNA.</text>
</comment>
<dbReference type="InterPro" id="IPR000690">
    <property type="entry name" value="Matrin/U1-C_Znf_C2H2"/>
</dbReference>
<keyword evidence="6 8" id="KW-0539">Nucleus</keyword>
<dbReference type="AlphaFoldDB" id="A0A6U1MC29"/>
<evidence type="ECO:0000256" key="7">
    <source>
        <dbReference type="ARBA" id="ARBA00023274"/>
    </source>
</evidence>
<dbReference type="GO" id="GO:0005685">
    <property type="term" value="C:U1 snRNP"/>
    <property type="evidence" value="ECO:0007669"/>
    <property type="project" value="UniProtKB-UniRule"/>
</dbReference>
<comment type="function">
    <text evidence="8">Component of the spliceosomal U1 snRNP, which is essential for recognition of the pre-mRNA 5' splice-site and the subsequent assembly of the spliceosome. U1-C is directly involved in initial 5' splice-site recognition for both constitutive and regulated alternative splicing. The interaction with the 5' splice-site seems to precede base-pairing between the pre-mRNA and the U1 snRNA. Stimulates commitment or early (E) complex formation by stabilizing the base pairing of the 5' end of the U1 snRNA and the 5' splice-site region.</text>
</comment>
<dbReference type="Pfam" id="PF06220">
    <property type="entry name" value="zf-U1"/>
    <property type="match status" value="1"/>
</dbReference>
<dbReference type="GO" id="GO:0000243">
    <property type="term" value="C:commitment complex"/>
    <property type="evidence" value="ECO:0007669"/>
    <property type="project" value="UniProtKB-UniRule"/>
</dbReference>
<organism evidence="11">
    <name type="scientific">Fibrocapsa japonica</name>
    <dbReference type="NCBI Taxonomy" id="94617"/>
    <lineage>
        <taxon>Eukaryota</taxon>
        <taxon>Sar</taxon>
        <taxon>Stramenopiles</taxon>
        <taxon>Ochrophyta</taxon>
        <taxon>Raphidophyceae</taxon>
        <taxon>Chattonellales</taxon>
        <taxon>Chattonellaceae</taxon>
        <taxon>Fibrocapsa</taxon>
    </lineage>
</organism>
<dbReference type="InterPro" id="IPR036236">
    <property type="entry name" value="Znf_C2H2_sf"/>
</dbReference>